<dbReference type="GO" id="GO:0051723">
    <property type="term" value="F:protein methylesterase activity"/>
    <property type="evidence" value="ECO:0007669"/>
    <property type="project" value="UniProtKB-EC"/>
</dbReference>
<evidence type="ECO:0000256" key="2">
    <source>
        <dbReference type="ARBA" id="ARBA00013111"/>
    </source>
</evidence>
<sequence length="417" mass="45703">MRKAVLSQGLPPKSPLMAGTGLGAIGRRKSLQTLTPVHWSHYFKNCEDISLANGDKFRVYSVGESGPVVLCIHGGGFSALTWALFASRLAEFVECRVFAFDLRGHGDTKCADEENLSIEVLKQDVKDVVEALFGADFPPPISIVGHSMGGALAVHVANEGMLPSLQSLTVIDVAEGTALDALSAMQSVLRGRPKSFPSITHAIAWAVRSSLVRNPESSGDAILEEEEEEDEGSEEGSPRPNGISEDYVWRINLAATEPYWAGKFQMCVVDHCGHALHEDSPERTAEVVAGFLENSKCVSWTTAAMLFTKIVLSEQRKLSLDSWFGIKSCHRSRIFQEPCRPVKLRRIKYLLPIPPPLTSNLLTTSFSTRDIRLVTGQPTTKSDELLSTSVAVLLGSTYPVFRKYYHCCDLFITTCLS</sequence>
<dbReference type="SUPFAM" id="SSF53474">
    <property type="entry name" value="alpha/beta-Hydrolases"/>
    <property type="match status" value="1"/>
</dbReference>
<dbReference type="InterPro" id="IPR029058">
    <property type="entry name" value="AB_hydrolase_fold"/>
</dbReference>
<gene>
    <name evidence="8" type="ORF">CTOB1V02_LOCUS6566</name>
</gene>
<dbReference type="EMBL" id="OB661653">
    <property type="protein sequence ID" value="CAD7228688.1"/>
    <property type="molecule type" value="Genomic_DNA"/>
</dbReference>
<dbReference type="Pfam" id="PF12697">
    <property type="entry name" value="Abhydrolase_6"/>
    <property type="match status" value="1"/>
</dbReference>
<dbReference type="InterPro" id="IPR016812">
    <property type="entry name" value="PPase_methylesterase_euk"/>
</dbReference>
<comment type="similarity">
    <text evidence="1">Belongs to the AB hydrolase superfamily.</text>
</comment>
<feature type="region of interest" description="Disordered" evidence="6">
    <location>
        <begin position="216"/>
        <end position="242"/>
    </location>
</feature>
<dbReference type="Gene3D" id="3.40.50.1820">
    <property type="entry name" value="alpha/beta hydrolase"/>
    <property type="match status" value="1"/>
</dbReference>
<evidence type="ECO:0000259" key="7">
    <source>
        <dbReference type="Pfam" id="PF12697"/>
    </source>
</evidence>
<keyword evidence="4" id="KW-0378">Hydrolase</keyword>
<dbReference type="EC" id="3.1.1.89" evidence="2"/>
<dbReference type="OrthoDB" id="194865at2759"/>
<dbReference type="PANTHER" id="PTHR14189:SF0">
    <property type="entry name" value="PROTEIN PHOSPHATASE METHYLESTERASE 1"/>
    <property type="match status" value="1"/>
</dbReference>
<proteinExistence type="inferred from homology"/>
<feature type="domain" description="AB hydrolase-1" evidence="7">
    <location>
        <begin position="69"/>
        <end position="286"/>
    </location>
</feature>
<accession>A0A7R8WE77</accession>
<dbReference type="AlphaFoldDB" id="A0A7R8WE77"/>
<evidence type="ECO:0000313" key="8">
    <source>
        <dbReference type="EMBL" id="CAD7228688.1"/>
    </source>
</evidence>
<evidence type="ECO:0000256" key="3">
    <source>
        <dbReference type="ARBA" id="ARBA00022487"/>
    </source>
</evidence>
<feature type="compositionally biased region" description="Acidic residues" evidence="6">
    <location>
        <begin position="222"/>
        <end position="234"/>
    </location>
</feature>
<evidence type="ECO:0000256" key="6">
    <source>
        <dbReference type="SAM" id="MobiDB-lite"/>
    </source>
</evidence>
<evidence type="ECO:0000256" key="4">
    <source>
        <dbReference type="ARBA" id="ARBA00022801"/>
    </source>
</evidence>
<dbReference type="InterPro" id="IPR000073">
    <property type="entry name" value="AB_hydrolase_1"/>
</dbReference>
<protein>
    <recommendedName>
        <fullName evidence="2">protein phosphatase methylesterase-1</fullName>
        <ecNumber evidence="2">3.1.1.89</ecNumber>
    </recommendedName>
</protein>
<dbReference type="PANTHER" id="PTHR14189">
    <property type="entry name" value="PROTEIN PHOSPHATASE METHYLESTERASE-1 RELATED"/>
    <property type="match status" value="1"/>
</dbReference>
<keyword evidence="3" id="KW-0719">Serine esterase</keyword>
<evidence type="ECO:0000256" key="5">
    <source>
        <dbReference type="ARBA" id="ARBA00049203"/>
    </source>
</evidence>
<organism evidence="8">
    <name type="scientific">Cyprideis torosa</name>
    <dbReference type="NCBI Taxonomy" id="163714"/>
    <lineage>
        <taxon>Eukaryota</taxon>
        <taxon>Metazoa</taxon>
        <taxon>Ecdysozoa</taxon>
        <taxon>Arthropoda</taxon>
        <taxon>Crustacea</taxon>
        <taxon>Oligostraca</taxon>
        <taxon>Ostracoda</taxon>
        <taxon>Podocopa</taxon>
        <taxon>Podocopida</taxon>
        <taxon>Cytherocopina</taxon>
        <taxon>Cytheroidea</taxon>
        <taxon>Cytherideidae</taxon>
        <taxon>Cyprideis</taxon>
    </lineage>
</organism>
<name>A0A7R8WE77_9CRUS</name>
<evidence type="ECO:0000256" key="1">
    <source>
        <dbReference type="ARBA" id="ARBA00008645"/>
    </source>
</evidence>
<comment type="catalytic activity">
    <reaction evidence="5">
        <text>[phosphatase 2A protein]-C-terminal L-leucine methyl ester + H2O = [phosphatase 2A protein]-C-terminal L-leucine + methanol + H(+)</text>
        <dbReference type="Rhea" id="RHEA:48548"/>
        <dbReference type="Rhea" id="RHEA-COMP:12134"/>
        <dbReference type="Rhea" id="RHEA-COMP:12135"/>
        <dbReference type="ChEBI" id="CHEBI:15377"/>
        <dbReference type="ChEBI" id="CHEBI:15378"/>
        <dbReference type="ChEBI" id="CHEBI:17790"/>
        <dbReference type="ChEBI" id="CHEBI:90516"/>
        <dbReference type="ChEBI" id="CHEBI:90517"/>
        <dbReference type="EC" id="3.1.1.89"/>
    </reaction>
</comment>
<reference evidence="8" key="1">
    <citation type="submission" date="2020-11" db="EMBL/GenBank/DDBJ databases">
        <authorList>
            <person name="Tran Van P."/>
        </authorList>
    </citation>
    <scope>NUCLEOTIDE SEQUENCE</scope>
</reference>